<organism evidence="1 2">
    <name type="scientific">Olivibacter domesticus</name>
    <name type="common">Pseudosphingobacterium domesticum</name>
    <dbReference type="NCBI Taxonomy" id="407022"/>
    <lineage>
        <taxon>Bacteria</taxon>
        <taxon>Pseudomonadati</taxon>
        <taxon>Bacteroidota</taxon>
        <taxon>Sphingobacteriia</taxon>
        <taxon>Sphingobacteriales</taxon>
        <taxon>Sphingobacteriaceae</taxon>
        <taxon>Olivibacter</taxon>
    </lineage>
</organism>
<accession>A0A1H7KLT2</accession>
<dbReference type="Proteomes" id="UP000199421">
    <property type="component" value="Unassembled WGS sequence"/>
</dbReference>
<keyword evidence="2" id="KW-1185">Reference proteome</keyword>
<dbReference type="EMBL" id="FOAF01000001">
    <property type="protein sequence ID" value="SEK86965.1"/>
    <property type="molecule type" value="Genomic_DNA"/>
</dbReference>
<evidence type="ECO:0000313" key="1">
    <source>
        <dbReference type="EMBL" id="SEK86965.1"/>
    </source>
</evidence>
<reference evidence="2" key="1">
    <citation type="submission" date="2016-10" db="EMBL/GenBank/DDBJ databases">
        <authorList>
            <person name="Varghese N."/>
            <person name="Submissions S."/>
        </authorList>
    </citation>
    <scope>NUCLEOTIDE SEQUENCE [LARGE SCALE GENOMIC DNA]</scope>
    <source>
        <strain evidence="2">DSM 18733</strain>
    </source>
</reference>
<dbReference type="AlphaFoldDB" id="A0A1H7KLT2"/>
<dbReference type="STRING" id="407022.SAMN05661044_01376"/>
<dbReference type="RefSeq" id="WP_139202221.1">
    <property type="nucleotide sequence ID" value="NZ_FOAF01000001.1"/>
</dbReference>
<name>A0A1H7KLT2_OLID1</name>
<gene>
    <name evidence="1" type="ORF">SAMN05661044_01376</name>
</gene>
<sequence length="175" mass="20408">MDKIDYLNKHIPHRLNLLITYRERFSNLSDSQIENIRDLYRCAKDISIMMVRLLLDEMGIKLPRNAKELNDLKEHEGDVIKMGIIMAINKEDILNHNDKHEIFKVLVAANRAVAHTNEGFINHNVDKMALLKAIDFIEHNIEKNIYHHNSESLMEIMGLPDNNMQRSSLNLNKVL</sequence>
<protein>
    <submittedName>
        <fullName evidence="1">Uncharacterized protein</fullName>
    </submittedName>
</protein>
<evidence type="ECO:0000313" key="2">
    <source>
        <dbReference type="Proteomes" id="UP000199421"/>
    </source>
</evidence>
<proteinExistence type="predicted"/>